<dbReference type="InterPro" id="IPR008407">
    <property type="entry name" value="Brnchd-chn_aa_trnsp_AzlD"/>
</dbReference>
<dbReference type="EMBL" id="CP011366">
    <property type="protein sequence ID" value="AKG74831.1"/>
    <property type="molecule type" value="Genomic_DNA"/>
</dbReference>
<keyword evidence="4" id="KW-1185">Reference proteome</keyword>
<sequence>MTFLIIFLFLATIVTRILPAFFVTRLSLPEWLVTYLNYIPYAALGVLIFPGILTAVERPVYGILGAIFAAVLSFLKIPLFFIVLGSIVFVYLIML</sequence>
<keyword evidence="1" id="KW-1133">Transmembrane helix</keyword>
<dbReference type="KEGG" id="shv:AAT16_11910"/>
<keyword evidence="1" id="KW-0472">Membrane</keyword>
<reference evidence="2 4" key="1">
    <citation type="journal article" date="2015" name="Int. J. Syst. Evol. Microbiol.">
        <title>Complete genome sequence of Salinicoccus halodurans H3B36, isolated from the Qaidam Basin in China.</title>
        <authorList>
            <person name="Jiang K."/>
            <person name="Xue Y."/>
            <person name="Ma Y."/>
        </authorList>
    </citation>
    <scope>NUCLEOTIDE SEQUENCE [LARGE SCALE GENOMIC DNA]</scope>
    <source>
        <strain evidence="2 4">H3B36</strain>
    </source>
</reference>
<dbReference type="Proteomes" id="UP000183090">
    <property type="component" value="Unassembled WGS sequence"/>
</dbReference>
<reference evidence="4" key="2">
    <citation type="submission" date="2015-04" db="EMBL/GenBank/DDBJ databases">
        <title>Complete genome sequence of Salinicoccus halodurans strain H3B36, isolated from the Qaidam basin of China.</title>
        <authorList>
            <person name="Ma Y."/>
            <person name="Jiang K."/>
            <person name="Xue Y."/>
        </authorList>
    </citation>
    <scope>NUCLEOTIDE SEQUENCE [LARGE SCALE GENOMIC DNA]</scope>
    <source>
        <strain evidence="4">H3B36</strain>
    </source>
</reference>
<protein>
    <submittedName>
        <fullName evidence="3">Branched-chain amino acid transport protein (AzlD)</fullName>
    </submittedName>
</protein>
<accession>A0A0F7HMV7</accession>
<dbReference type="EMBL" id="FOTB01000002">
    <property type="protein sequence ID" value="SFK69690.1"/>
    <property type="molecule type" value="Genomic_DNA"/>
</dbReference>
<dbReference type="AlphaFoldDB" id="A0A0F7HMV7"/>
<keyword evidence="1" id="KW-0812">Transmembrane</keyword>
<evidence type="ECO:0000313" key="4">
    <source>
        <dbReference type="Proteomes" id="UP000034029"/>
    </source>
</evidence>
<dbReference type="OrthoDB" id="9811308at2"/>
<proteinExistence type="predicted"/>
<dbReference type="Proteomes" id="UP000034029">
    <property type="component" value="Chromosome"/>
</dbReference>
<dbReference type="RefSeq" id="WP_046791010.1">
    <property type="nucleotide sequence ID" value="NZ_CP011366.1"/>
</dbReference>
<feature type="transmembrane region" description="Helical" evidence="1">
    <location>
        <begin position="35"/>
        <end position="56"/>
    </location>
</feature>
<evidence type="ECO:0000256" key="1">
    <source>
        <dbReference type="SAM" id="Phobius"/>
    </source>
</evidence>
<evidence type="ECO:0000313" key="2">
    <source>
        <dbReference type="EMBL" id="AKG74831.1"/>
    </source>
</evidence>
<name>A0A0F7HMV7_9STAP</name>
<evidence type="ECO:0000313" key="3">
    <source>
        <dbReference type="EMBL" id="SFK69690.1"/>
    </source>
</evidence>
<dbReference type="Pfam" id="PF05437">
    <property type="entry name" value="AzlD"/>
    <property type="match status" value="1"/>
</dbReference>
<gene>
    <name evidence="2" type="ORF">AAT16_11910</name>
    <name evidence="3" type="ORF">SAMN05216235_1252</name>
</gene>
<evidence type="ECO:0000313" key="5">
    <source>
        <dbReference type="Proteomes" id="UP000183090"/>
    </source>
</evidence>
<organism evidence="3 5">
    <name type="scientific">Salinicoccus halodurans</name>
    <dbReference type="NCBI Taxonomy" id="407035"/>
    <lineage>
        <taxon>Bacteria</taxon>
        <taxon>Bacillati</taxon>
        <taxon>Bacillota</taxon>
        <taxon>Bacilli</taxon>
        <taxon>Bacillales</taxon>
        <taxon>Staphylococcaceae</taxon>
        <taxon>Salinicoccus</taxon>
    </lineage>
</organism>
<reference evidence="3 5" key="3">
    <citation type="submission" date="2016-10" db="EMBL/GenBank/DDBJ databases">
        <authorList>
            <person name="Varghese N."/>
            <person name="Submissions S."/>
        </authorList>
    </citation>
    <scope>NUCLEOTIDE SEQUENCE [LARGE SCALE GENOMIC DNA]</scope>
    <source>
        <strain evidence="3 5">CGMCC 1.6501</strain>
    </source>
</reference>
<feature type="transmembrane region" description="Helical" evidence="1">
    <location>
        <begin position="63"/>
        <end position="94"/>
    </location>
</feature>